<dbReference type="STRING" id="650164.K5V817"/>
<dbReference type="RefSeq" id="XP_007391499.1">
    <property type="nucleotide sequence ID" value="XM_007391437.1"/>
</dbReference>
<dbReference type="HOGENOM" id="CLU_168444_0_0_1"/>
<name>K5V817_PHACS</name>
<accession>K5V817</accession>
<dbReference type="Proteomes" id="UP000008370">
    <property type="component" value="Unassembled WGS sequence"/>
</dbReference>
<protein>
    <submittedName>
        <fullName evidence="1">Uncharacterized protein</fullName>
    </submittedName>
</protein>
<evidence type="ECO:0000313" key="1">
    <source>
        <dbReference type="EMBL" id="EKM58911.1"/>
    </source>
</evidence>
<keyword evidence="2" id="KW-1185">Reference proteome</keyword>
<dbReference type="EMBL" id="JH930469">
    <property type="protein sequence ID" value="EKM58911.1"/>
    <property type="molecule type" value="Genomic_DNA"/>
</dbReference>
<sequence length="119" mass="13348">MRMFRRPRPPSASHEIYTSSLQMLNVGHALWFPEPHHSGEPQIGDVGFIREGALVRLFNLDTSAPEKKVTHWDDYPPFEVTPPLPKGALKTYSAPRVLFPGHHCSHGVESKEIHTSADA</sequence>
<organism evidence="1 2">
    <name type="scientific">Phanerochaete carnosa (strain HHB-10118-sp)</name>
    <name type="common">White-rot fungus</name>
    <name type="synonym">Peniophora carnosa</name>
    <dbReference type="NCBI Taxonomy" id="650164"/>
    <lineage>
        <taxon>Eukaryota</taxon>
        <taxon>Fungi</taxon>
        <taxon>Dikarya</taxon>
        <taxon>Basidiomycota</taxon>
        <taxon>Agaricomycotina</taxon>
        <taxon>Agaricomycetes</taxon>
        <taxon>Polyporales</taxon>
        <taxon>Phanerochaetaceae</taxon>
        <taxon>Phanerochaete</taxon>
    </lineage>
</organism>
<dbReference type="InParanoid" id="K5V817"/>
<gene>
    <name evidence="1" type="ORF">PHACADRAFT_249027</name>
</gene>
<dbReference type="KEGG" id="pco:PHACADRAFT_249027"/>
<evidence type="ECO:0000313" key="2">
    <source>
        <dbReference type="Proteomes" id="UP000008370"/>
    </source>
</evidence>
<dbReference type="GeneID" id="18914536"/>
<dbReference type="AlphaFoldDB" id="K5V817"/>
<dbReference type="OrthoDB" id="3222453at2759"/>
<reference evidence="1 2" key="1">
    <citation type="journal article" date="2012" name="BMC Genomics">
        <title>Comparative genomics of the white-rot fungi, Phanerochaete carnosa and P. chrysosporium, to elucidate the genetic basis of the distinct wood types they colonize.</title>
        <authorList>
            <person name="Suzuki H."/>
            <person name="MacDonald J."/>
            <person name="Syed K."/>
            <person name="Salamov A."/>
            <person name="Hori C."/>
            <person name="Aerts A."/>
            <person name="Henrissat B."/>
            <person name="Wiebenga A."/>
            <person name="vanKuyk P.A."/>
            <person name="Barry K."/>
            <person name="Lindquist E."/>
            <person name="LaButti K."/>
            <person name="Lapidus A."/>
            <person name="Lucas S."/>
            <person name="Coutinho P."/>
            <person name="Gong Y."/>
            <person name="Samejima M."/>
            <person name="Mahadevan R."/>
            <person name="Abou-Zaid M."/>
            <person name="de Vries R.P."/>
            <person name="Igarashi K."/>
            <person name="Yadav J.S."/>
            <person name="Grigoriev I.V."/>
            <person name="Master E.R."/>
        </authorList>
    </citation>
    <scope>NUCLEOTIDE SEQUENCE [LARGE SCALE GENOMIC DNA]</scope>
    <source>
        <strain evidence="1 2">HHB-10118-sp</strain>
    </source>
</reference>
<proteinExistence type="predicted"/>